<evidence type="ECO:0000313" key="9">
    <source>
        <dbReference type="Proteomes" id="UP001596112"/>
    </source>
</evidence>
<evidence type="ECO:0000256" key="4">
    <source>
        <dbReference type="ARBA" id="ARBA00022741"/>
    </source>
</evidence>
<dbReference type="PANTHER" id="PTHR42711">
    <property type="entry name" value="ABC TRANSPORTER ATP-BINDING PROTEIN"/>
    <property type="match status" value="1"/>
</dbReference>
<reference evidence="9" key="1">
    <citation type="journal article" date="2019" name="Int. J. Syst. Evol. Microbiol.">
        <title>The Global Catalogue of Microorganisms (GCM) 10K type strain sequencing project: providing services to taxonomists for standard genome sequencing and annotation.</title>
        <authorList>
            <consortium name="The Broad Institute Genomics Platform"/>
            <consortium name="The Broad Institute Genome Sequencing Center for Infectious Disease"/>
            <person name="Wu L."/>
            <person name="Ma J."/>
        </authorList>
    </citation>
    <scope>NUCLEOTIDE SEQUENCE [LARGE SCALE GENOMIC DNA]</scope>
    <source>
        <strain evidence="9">JCM 9918</strain>
    </source>
</reference>
<keyword evidence="5 8" id="KW-0067">ATP-binding</keyword>
<evidence type="ECO:0000256" key="3">
    <source>
        <dbReference type="ARBA" id="ARBA00022448"/>
    </source>
</evidence>
<comment type="similarity">
    <text evidence="2">Belongs to the ABC transporter superfamily.</text>
</comment>
<keyword evidence="4" id="KW-0547">Nucleotide-binding</keyword>
<comment type="subcellular location">
    <subcellularLocation>
        <location evidence="1">Cell membrane</location>
        <topology evidence="1">Peripheral membrane protein</topology>
    </subcellularLocation>
</comment>
<evidence type="ECO:0000256" key="2">
    <source>
        <dbReference type="ARBA" id="ARBA00005417"/>
    </source>
</evidence>
<keyword evidence="6" id="KW-0046">Antibiotic resistance</keyword>
<dbReference type="RefSeq" id="WP_272171462.1">
    <property type="nucleotide sequence ID" value="NZ_JAQOSL010000030.1"/>
</dbReference>
<name>A0ABW1B911_9ACTN</name>
<keyword evidence="9" id="KW-1185">Reference proteome</keyword>
<dbReference type="SUPFAM" id="SSF52540">
    <property type="entry name" value="P-loop containing nucleoside triphosphate hydrolases"/>
    <property type="match status" value="1"/>
</dbReference>
<dbReference type="InterPro" id="IPR050763">
    <property type="entry name" value="ABC_transporter_ATP-binding"/>
</dbReference>
<dbReference type="PANTHER" id="PTHR42711:SF5">
    <property type="entry name" value="ABC TRANSPORTER ATP-BINDING PROTEIN NATA"/>
    <property type="match status" value="1"/>
</dbReference>
<evidence type="ECO:0000256" key="1">
    <source>
        <dbReference type="ARBA" id="ARBA00004202"/>
    </source>
</evidence>
<evidence type="ECO:0000256" key="5">
    <source>
        <dbReference type="ARBA" id="ARBA00022840"/>
    </source>
</evidence>
<dbReference type="PROSITE" id="PS50893">
    <property type="entry name" value="ABC_TRANSPORTER_2"/>
    <property type="match status" value="1"/>
</dbReference>
<evidence type="ECO:0000256" key="6">
    <source>
        <dbReference type="ARBA" id="ARBA00023251"/>
    </source>
</evidence>
<dbReference type="InterPro" id="IPR003439">
    <property type="entry name" value="ABC_transporter-like_ATP-bd"/>
</dbReference>
<organism evidence="8 9">
    <name type="scientific">Streptomyces heilongjiangensis</name>
    <dbReference type="NCBI Taxonomy" id="945052"/>
    <lineage>
        <taxon>Bacteria</taxon>
        <taxon>Bacillati</taxon>
        <taxon>Actinomycetota</taxon>
        <taxon>Actinomycetes</taxon>
        <taxon>Kitasatosporales</taxon>
        <taxon>Streptomycetaceae</taxon>
        <taxon>Streptomyces</taxon>
    </lineage>
</organism>
<dbReference type="InterPro" id="IPR003593">
    <property type="entry name" value="AAA+_ATPase"/>
</dbReference>
<dbReference type="EMBL" id="JBHSNZ010000009">
    <property type="protein sequence ID" value="MFC5809125.1"/>
    <property type="molecule type" value="Genomic_DNA"/>
</dbReference>
<dbReference type="Gene3D" id="3.40.50.300">
    <property type="entry name" value="P-loop containing nucleotide triphosphate hydrolases"/>
    <property type="match status" value="1"/>
</dbReference>
<keyword evidence="3" id="KW-0813">Transport</keyword>
<dbReference type="Pfam" id="PF00005">
    <property type="entry name" value="ABC_tran"/>
    <property type="match status" value="1"/>
</dbReference>
<comment type="caution">
    <text evidence="8">The sequence shown here is derived from an EMBL/GenBank/DDBJ whole genome shotgun (WGS) entry which is preliminary data.</text>
</comment>
<dbReference type="GO" id="GO:0005524">
    <property type="term" value="F:ATP binding"/>
    <property type="evidence" value="ECO:0007669"/>
    <property type="project" value="UniProtKB-KW"/>
</dbReference>
<evidence type="ECO:0000259" key="7">
    <source>
        <dbReference type="PROSITE" id="PS50893"/>
    </source>
</evidence>
<gene>
    <name evidence="8" type="ORF">ACFQGO_16700</name>
</gene>
<dbReference type="SMART" id="SM00382">
    <property type="entry name" value="AAA"/>
    <property type="match status" value="1"/>
</dbReference>
<dbReference type="Proteomes" id="UP001596112">
    <property type="component" value="Unassembled WGS sequence"/>
</dbReference>
<evidence type="ECO:0000313" key="8">
    <source>
        <dbReference type="EMBL" id="MFC5809125.1"/>
    </source>
</evidence>
<accession>A0ABW1B911</accession>
<protein>
    <submittedName>
        <fullName evidence="8">ABC transporter ATP-binding protein</fullName>
    </submittedName>
</protein>
<feature type="domain" description="ABC transporter" evidence="7">
    <location>
        <begin position="25"/>
        <end position="264"/>
    </location>
</feature>
<dbReference type="InterPro" id="IPR027417">
    <property type="entry name" value="P-loop_NTPase"/>
</dbReference>
<proteinExistence type="inferred from homology"/>
<sequence length="338" mass="36224">MEKYGPTRRGATKRPADGGARADAIVVEDLGRTFVDRRGRGAGEVTALSGISLRVAPGEVHGLLGPNGAGKTTLCKILTTTLEPTTGSARVLGLDVTRQSRAVRRSIGLVFGGDRGLYGRLSARENLWFWGAMYGLRRSELRARAELLLERVGLADRADARVDTFSRGMKQRLHLARGLVGNPRVVILDEPTMGMDPVAALDFRALVAELREEGRTVLLTTHDMAEAAAVCDRVSLIDRGRLLMTEDTDAVGRLLSRYERVVAHGVSAGLADRVGALAGVVAVRHEADRLEAETELPSATASVLAVLAGEGVHRVSTARPDLAEVYLHLVGRRGMAVT</sequence>